<feature type="non-terminal residue" evidence="2">
    <location>
        <position position="167"/>
    </location>
</feature>
<accession>A0A133VGZ4</accession>
<dbReference type="PANTHER" id="PTHR30545:SF2">
    <property type="entry name" value="SUGAR FERMENTATION STIMULATION PROTEIN A"/>
    <property type="match status" value="1"/>
</dbReference>
<feature type="domain" description="SfsA N-terminal OB" evidence="1">
    <location>
        <begin position="19"/>
        <end position="83"/>
    </location>
</feature>
<dbReference type="Gene3D" id="2.40.50.580">
    <property type="match status" value="1"/>
</dbReference>
<comment type="caution">
    <text evidence="2">The sequence shown here is derived from an EMBL/GenBank/DDBJ whole genome shotgun (WGS) entry which is preliminary data.</text>
</comment>
<organism evidence="2 3">
    <name type="scientific">candidate division MSBL1 archaeon SCGC-AAA382A13</name>
    <dbReference type="NCBI Taxonomy" id="1698279"/>
    <lineage>
        <taxon>Archaea</taxon>
        <taxon>Methanobacteriati</taxon>
        <taxon>Methanobacteriota</taxon>
        <taxon>candidate division MSBL1</taxon>
    </lineage>
</organism>
<evidence type="ECO:0000313" key="2">
    <source>
        <dbReference type="EMBL" id="KXB05716.1"/>
    </source>
</evidence>
<dbReference type="AlphaFoldDB" id="A0A133VGZ4"/>
<dbReference type="EMBL" id="LHYD01000001">
    <property type="protein sequence ID" value="KXB05716.1"/>
    <property type="molecule type" value="Genomic_DNA"/>
</dbReference>
<dbReference type="InterPro" id="IPR041465">
    <property type="entry name" value="SfsA_N"/>
</dbReference>
<gene>
    <name evidence="2" type="ORF">AKJ50_00005</name>
</gene>
<proteinExistence type="predicted"/>
<dbReference type="GO" id="GO:0003677">
    <property type="term" value="F:DNA binding"/>
    <property type="evidence" value="ECO:0007669"/>
    <property type="project" value="InterPro"/>
</dbReference>
<reference evidence="2 3" key="1">
    <citation type="journal article" date="2016" name="Sci. Rep.">
        <title>Metabolic traits of an uncultured archaeal lineage -MSBL1- from brine pools of the Red Sea.</title>
        <authorList>
            <person name="Mwirichia R."/>
            <person name="Alam I."/>
            <person name="Rashid M."/>
            <person name="Vinu M."/>
            <person name="Ba-Alawi W."/>
            <person name="Anthony Kamau A."/>
            <person name="Kamanda Ngugi D."/>
            <person name="Goker M."/>
            <person name="Klenk H.P."/>
            <person name="Bajic V."/>
            <person name="Stingl U."/>
        </authorList>
    </citation>
    <scope>NUCLEOTIDE SEQUENCE [LARGE SCALE GENOMIC DNA]</scope>
    <source>
        <strain evidence="2">SCGC-AAA382A13</strain>
    </source>
</reference>
<dbReference type="InterPro" id="IPR005224">
    <property type="entry name" value="SfsA"/>
</dbReference>
<evidence type="ECO:0000313" key="3">
    <source>
        <dbReference type="Proteomes" id="UP000070311"/>
    </source>
</evidence>
<dbReference type="Proteomes" id="UP000070311">
    <property type="component" value="Unassembled WGS sequence"/>
</dbReference>
<protein>
    <recommendedName>
        <fullName evidence="1">SfsA N-terminal OB domain-containing protein</fullName>
    </recommendedName>
</protein>
<evidence type="ECO:0000259" key="1">
    <source>
        <dbReference type="Pfam" id="PF17746"/>
    </source>
</evidence>
<name>A0A133VGZ4_9EURY</name>
<dbReference type="Pfam" id="PF17746">
    <property type="entry name" value="SfsA_N"/>
    <property type="match status" value="1"/>
</dbReference>
<dbReference type="PANTHER" id="PTHR30545">
    <property type="entry name" value="SUGAR FERMENTATION STIMULATION PROTEIN A"/>
    <property type="match status" value="1"/>
</dbReference>
<keyword evidence="3" id="KW-1185">Reference proteome</keyword>
<sequence>MKRKIITIEKDLKEGKINKRKNRFILDVKFNSKNEKVYLQNTGALSTVIKSKRKILCEKITKKERKTNYNAFAIKTDNTFAIVKSSLANLTFSKSLEKNLLKSFKNHIILSQEPILPEKGRADFLLKNTTNDTQNFGSVLTCSWWNLKLQQFLPSPDMVRYILDHTR</sequence>